<comment type="caution">
    <text evidence="1">The sequence shown here is derived from an EMBL/GenBank/DDBJ whole genome shotgun (WGS) entry which is preliminary data.</text>
</comment>
<dbReference type="PATRIC" id="fig|1227363.6.peg.454"/>
<evidence type="ECO:0000313" key="1">
    <source>
        <dbReference type="EMBL" id="EKW99375.1"/>
    </source>
</evidence>
<dbReference type="STRING" id="1227363.D271_02309"/>
<evidence type="ECO:0000313" key="2">
    <source>
        <dbReference type="Proteomes" id="UP000011912"/>
    </source>
</evidence>
<dbReference type="EMBL" id="ANAG01000007">
    <property type="protein sequence ID" value="EKW99375.1"/>
    <property type="molecule type" value="Genomic_DNA"/>
</dbReference>
<proteinExistence type="predicted"/>
<reference evidence="1 2" key="1">
    <citation type="journal article" date="2013" name="Genome Announc.">
        <title>Genome Sequence of Lactobacillus saerimneri 30a (Formerly Lactobacillus sp. Strain 30a), a Reference Lactic Acid Bacterium Strain Producing Biogenic Amines.</title>
        <authorList>
            <person name="Romano A."/>
            <person name="Trip H."/>
            <person name="Campbell-Sills H."/>
            <person name="Bouchez O."/>
            <person name="Sherman D."/>
            <person name="Lolkema J.S."/>
            <person name="Lucas P.M."/>
        </authorList>
    </citation>
    <scope>NUCLEOTIDE SEQUENCE [LARGE SCALE GENOMIC DNA]</scope>
    <source>
        <strain evidence="1 2">30a</strain>
    </source>
</reference>
<dbReference type="Proteomes" id="UP000011912">
    <property type="component" value="Unassembled WGS sequence"/>
</dbReference>
<dbReference type="AlphaFoldDB" id="M5J6G2"/>
<gene>
    <name evidence="1" type="ORF">D271_02309</name>
</gene>
<name>M5J6G2_9LACO</name>
<keyword evidence="2" id="KW-1185">Reference proteome</keyword>
<sequence length="84" mass="9336">MLKTTKSITLNGESIINGTRVAYFTANLYNGDGGADVSNTRIVDQDLYATNKQAVRADQNEFQNIVYSEQDKLAETKETEGEKE</sequence>
<dbReference type="RefSeq" id="WP_009552299.1">
    <property type="nucleotide sequence ID" value="NZ_ANAG01000007.1"/>
</dbReference>
<accession>M5J6G2</accession>
<organism evidence="1 2">
    <name type="scientific">Ligilactobacillus saerimneri 30a</name>
    <dbReference type="NCBI Taxonomy" id="1227363"/>
    <lineage>
        <taxon>Bacteria</taxon>
        <taxon>Bacillati</taxon>
        <taxon>Bacillota</taxon>
        <taxon>Bacilli</taxon>
        <taxon>Lactobacillales</taxon>
        <taxon>Lactobacillaceae</taxon>
        <taxon>Ligilactobacillus</taxon>
    </lineage>
</organism>
<protein>
    <recommendedName>
        <fullName evidence="3">Prophage protein</fullName>
    </recommendedName>
</protein>
<evidence type="ECO:0008006" key="3">
    <source>
        <dbReference type="Google" id="ProtNLM"/>
    </source>
</evidence>